<dbReference type="FunFam" id="1.25.40.10:FF:000615">
    <property type="entry name" value="Golgi to ER traffic protein 4"/>
    <property type="match status" value="1"/>
</dbReference>
<dbReference type="InterPro" id="IPR011990">
    <property type="entry name" value="TPR-like_helical_dom_sf"/>
</dbReference>
<evidence type="ECO:0000313" key="3">
    <source>
        <dbReference type="EMBL" id="KTB04876.1"/>
    </source>
</evidence>
<dbReference type="VEuPathDB" id="FungiDB:GVI51_L04279"/>
<dbReference type="GO" id="GO:0006620">
    <property type="term" value="P:post-translational protein targeting to endoplasmic reticulum membrane"/>
    <property type="evidence" value="ECO:0007669"/>
    <property type="project" value="EnsemblFungi"/>
</dbReference>
<dbReference type="InterPro" id="IPR007317">
    <property type="entry name" value="GET4"/>
</dbReference>
<dbReference type="Pfam" id="PF04190">
    <property type="entry name" value="GET4"/>
    <property type="match status" value="1"/>
</dbReference>
<name>A0A0W0CZC6_CANGB</name>
<dbReference type="PANTHER" id="PTHR12875">
    <property type="entry name" value="GOLGI TO ER TRAFFIC PROTEIN 4 HOMOLOG"/>
    <property type="match status" value="1"/>
</dbReference>
<dbReference type="Proteomes" id="UP000054886">
    <property type="component" value="Unassembled WGS sequence"/>
</dbReference>
<sequence>MDSAVGAKLAKTLQRFESRITAGDYYEAHQTLRTIANRYVRSKSYDHAIELINQGALSFLKAKQGGSASDLIFYLLEVYDVADIKVSETSVGRLAQLLVLVDDQEPNLKDIVTGMNNWSIKHSEFKFGDPTLHNVIGNKLVAGGLVYEAERYYMLGTHESVGKYVDLLWSWFTQANDNNSVADYFSRLVMNYLFIQNIAYAYEAKELFLKKFIDHVSPKVQTVDKNGFKLNYFDDYSDLNFLQLLLLTCQTGNKDLFQNLKEHYSESASKYKNELSYLGQEYFGITAPKQSNFLQDMMSGFLGGPGK</sequence>
<evidence type="ECO:0000313" key="2">
    <source>
        <dbReference type="EMBL" id="KTB01054.1"/>
    </source>
</evidence>
<evidence type="ECO:0000256" key="1">
    <source>
        <dbReference type="ARBA" id="ARBA00005351"/>
    </source>
</evidence>
<comment type="caution">
    <text evidence="3">The sequence shown here is derived from an EMBL/GenBank/DDBJ whole genome shotgun (WGS) entry which is preliminary data.</text>
</comment>
<dbReference type="EMBL" id="LLZZ01000132">
    <property type="protein sequence ID" value="KTB01054.1"/>
    <property type="molecule type" value="Genomic_DNA"/>
</dbReference>
<comment type="similarity">
    <text evidence="1">Belongs to the GET4 family.</text>
</comment>
<dbReference type="EMBL" id="LLZZ01000115">
    <property type="protein sequence ID" value="KTB04876.1"/>
    <property type="molecule type" value="Genomic_DNA"/>
</dbReference>
<accession>A0A0W0CZC6</accession>
<protein>
    <submittedName>
        <fullName evidence="3">Golgi to ER traffic protein 4</fullName>
    </submittedName>
</protein>
<dbReference type="Gene3D" id="1.25.40.10">
    <property type="entry name" value="Tetratricopeptide repeat domain"/>
    <property type="match status" value="1"/>
</dbReference>
<gene>
    <name evidence="2" type="ORF">AO440_004625</name>
    <name evidence="3" type="ORF">AO440_004961</name>
</gene>
<reference evidence="3 4" key="1">
    <citation type="submission" date="2015-10" db="EMBL/GenBank/DDBJ databases">
        <title>Draft genomes sequences of Candida glabrata isolates 1A, 1B, 2A, 2B, 3A and 3B.</title>
        <authorList>
            <person name="Haavelsrud O.E."/>
            <person name="Gaustad P."/>
        </authorList>
    </citation>
    <scope>NUCLEOTIDE SEQUENCE [LARGE SCALE GENOMIC DNA]</scope>
    <source>
        <strain evidence="3">910700640</strain>
    </source>
</reference>
<dbReference type="GO" id="GO:0045048">
    <property type="term" value="P:protein insertion into ER membrane"/>
    <property type="evidence" value="ECO:0007669"/>
    <property type="project" value="InterPro"/>
</dbReference>
<dbReference type="AlphaFoldDB" id="A0A0W0CZC6"/>
<dbReference type="PANTHER" id="PTHR12875:SF0">
    <property type="entry name" value="GOLGI TO ER TRAFFIC PROTEIN 4 HOMOLOG"/>
    <property type="match status" value="1"/>
</dbReference>
<dbReference type="VEuPathDB" id="FungiDB:B1J91_L04444g"/>
<organism evidence="3 4">
    <name type="scientific">Candida glabrata</name>
    <name type="common">Yeast</name>
    <name type="synonym">Torulopsis glabrata</name>
    <dbReference type="NCBI Taxonomy" id="5478"/>
    <lineage>
        <taxon>Eukaryota</taxon>
        <taxon>Fungi</taxon>
        <taxon>Dikarya</taxon>
        <taxon>Ascomycota</taxon>
        <taxon>Saccharomycotina</taxon>
        <taxon>Saccharomycetes</taxon>
        <taxon>Saccharomycetales</taxon>
        <taxon>Saccharomycetaceae</taxon>
        <taxon>Nakaseomyces</taxon>
    </lineage>
</organism>
<dbReference type="VEuPathDB" id="FungiDB:CAGL0L04444g"/>
<dbReference type="VEuPathDB" id="FungiDB:GWK60_L10769"/>
<proteinExistence type="inferred from homology"/>
<evidence type="ECO:0000313" key="4">
    <source>
        <dbReference type="Proteomes" id="UP000054886"/>
    </source>
</evidence>
<dbReference type="GO" id="GO:0072380">
    <property type="term" value="C:TRC complex"/>
    <property type="evidence" value="ECO:0007669"/>
    <property type="project" value="EnsemblFungi"/>
</dbReference>